<dbReference type="RefSeq" id="WP_145910858.1">
    <property type="nucleotide sequence ID" value="NZ_BAAAMZ010000001.1"/>
</dbReference>
<evidence type="ECO:0000313" key="16">
    <source>
        <dbReference type="Proteomes" id="UP000317940"/>
    </source>
</evidence>
<keyword evidence="4 15" id="KW-0645">Protease</keyword>
<dbReference type="OrthoDB" id="155290at2"/>
<dbReference type="Pfam" id="PF01435">
    <property type="entry name" value="Peptidase_M48"/>
    <property type="match status" value="1"/>
</dbReference>
<evidence type="ECO:0000313" key="15">
    <source>
        <dbReference type="EMBL" id="TWF72856.1"/>
    </source>
</evidence>
<accession>A0A561SDA3</accession>
<evidence type="ECO:0000256" key="6">
    <source>
        <dbReference type="ARBA" id="ARBA00022723"/>
    </source>
</evidence>
<comment type="cofactor">
    <cofactor evidence="1">
        <name>Zn(2+)</name>
        <dbReference type="ChEBI" id="CHEBI:29105"/>
    </cofactor>
</comment>
<organism evidence="15 16">
    <name type="scientific">Kitasatospora viridis</name>
    <dbReference type="NCBI Taxonomy" id="281105"/>
    <lineage>
        <taxon>Bacteria</taxon>
        <taxon>Bacillati</taxon>
        <taxon>Actinomycetota</taxon>
        <taxon>Actinomycetes</taxon>
        <taxon>Kitasatosporales</taxon>
        <taxon>Streptomycetaceae</taxon>
        <taxon>Kitasatospora</taxon>
    </lineage>
</organism>
<evidence type="ECO:0000256" key="8">
    <source>
        <dbReference type="ARBA" id="ARBA00022833"/>
    </source>
</evidence>
<dbReference type="GO" id="GO:0046872">
    <property type="term" value="F:metal ion binding"/>
    <property type="evidence" value="ECO:0007669"/>
    <property type="project" value="UniProtKB-KW"/>
</dbReference>
<dbReference type="PANTHER" id="PTHR43221">
    <property type="entry name" value="PROTEASE HTPX"/>
    <property type="match status" value="1"/>
</dbReference>
<evidence type="ECO:0000256" key="3">
    <source>
        <dbReference type="ARBA" id="ARBA00022475"/>
    </source>
</evidence>
<feature type="transmembrane region" description="Helical" evidence="13">
    <location>
        <begin position="45"/>
        <end position="65"/>
    </location>
</feature>
<keyword evidence="8" id="KW-0862">Zinc</keyword>
<dbReference type="GO" id="GO:0004222">
    <property type="term" value="F:metalloendopeptidase activity"/>
    <property type="evidence" value="ECO:0007669"/>
    <property type="project" value="InterPro"/>
</dbReference>
<feature type="region of interest" description="Disordered" evidence="12">
    <location>
        <begin position="310"/>
        <end position="344"/>
    </location>
</feature>
<evidence type="ECO:0000256" key="5">
    <source>
        <dbReference type="ARBA" id="ARBA00022692"/>
    </source>
</evidence>
<evidence type="ECO:0000256" key="13">
    <source>
        <dbReference type="SAM" id="Phobius"/>
    </source>
</evidence>
<evidence type="ECO:0000256" key="1">
    <source>
        <dbReference type="ARBA" id="ARBA00001947"/>
    </source>
</evidence>
<evidence type="ECO:0000256" key="4">
    <source>
        <dbReference type="ARBA" id="ARBA00022670"/>
    </source>
</evidence>
<dbReference type="EMBL" id="VIWT01000006">
    <property type="protein sequence ID" value="TWF72856.1"/>
    <property type="molecule type" value="Genomic_DNA"/>
</dbReference>
<proteinExistence type="predicted"/>
<dbReference type="Proteomes" id="UP000317940">
    <property type="component" value="Unassembled WGS sequence"/>
</dbReference>
<keyword evidence="6" id="KW-0479">Metal-binding</keyword>
<dbReference type="GO" id="GO:0006508">
    <property type="term" value="P:proteolysis"/>
    <property type="evidence" value="ECO:0007669"/>
    <property type="project" value="UniProtKB-KW"/>
</dbReference>
<dbReference type="InterPro" id="IPR001915">
    <property type="entry name" value="Peptidase_M48"/>
</dbReference>
<dbReference type="GO" id="GO:0005886">
    <property type="term" value="C:plasma membrane"/>
    <property type="evidence" value="ECO:0007669"/>
    <property type="project" value="UniProtKB-SubCell"/>
</dbReference>
<keyword evidence="16" id="KW-1185">Reference proteome</keyword>
<comment type="caution">
    <text evidence="15">The sequence shown here is derived from an EMBL/GenBank/DDBJ whole genome shotgun (WGS) entry which is preliminary data.</text>
</comment>
<keyword evidence="9 13" id="KW-1133">Transmembrane helix</keyword>
<evidence type="ECO:0000256" key="9">
    <source>
        <dbReference type="ARBA" id="ARBA00022989"/>
    </source>
</evidence>
<reference evidence="15 16" key="1">
    <citation type="submission" date="2019-06" db="EMBL/GenBank/DDBJ databases">
        <title>Sequencing the genomes of 1000 actinobacteria strains.</title>
        <authorList>
            <person name="Klenk H.-P."/>
        </authorList>
    </citation>
    <scope>NUCLEOTIDE SEQUENCE [LARGE SCALE GENOMIC DNA]</scope>
    <source>
        <strain evidence="15 16">DSM 44826</strain>
    </source>
</reference>
<evidence type="ECO:0000259" key="14">
    <source>
        <dbReference type="Pfam" id="PF01435"/>
    </source>
</evidence>
<evidence type="ECO:0000256" key="11">
    <source>
        <dbReference type="ARBA" id="ARBA00023136"/>
    </source>
</evidence>
<keyword evidence="5 13" id="KW-0812">Transmembrane</keyword>
<dbReference type="InterPro" id="IPR050083">
    <property type="entry name" value="HtpX_protease"/>
</dbReference>
<evidence type="ECO:0000256" key="10">
    <source>
        <dbReference type="ARBA" id="ARBA00023049"/>
    </source>
</evidence>
<feature type="transmembrane region" description="Helical" evidence="13">
    <location>
        <begin position="197"/>
        <end position="217"/>
    </location>
</feature>
<gene>
    <name evidence="15" type="ORF">FHX73_167</name>
</gene>
<dbReference type="Gene3D" id="3.30.2010.10">
    <property type="entry name" value="Metalloproteases ('zincins'), catalytic domain"/>
    <property type="match status" value="1"/>
</dbReference>
<keyword evidence="10" id="KW-0482">Metalloprotease</keyword>
<feature type="compositionally biased region" description="Basic and acidic residues" evidence="12">
    <location>
        <begin position="318"/>
        <end position="327"/>
    </location>
</feature>
<dbReference type="AlphaFoldDB" id="A0A561SDA3"/>
<comment type="subcellular location">
    <subcellularLocation>
        <location evidence="2">Cell membrane</location>
        <topology evidence="2">Multi-pass membrane protein</topology>
    </subcellularLocation>
</comment>
<keyword evidence="3" id="KW-1003">Cell membrane</keyword>
<keyword evidence="11 13" id="KW-0472">Membrane</keyword>
<feature type="domain" description="Peptidase M48" evidence="14">
    <location>
        <begin position="128"/>
        <end position="326"/>
    </location>
</feature>
<evidence type="ECO:0000256" key="7">
    <source>
        <dbReference type="ARBA" id="ARBA00022801"/>
    </source>
</evidence>
<name>A0A561SDA3_9ACTN</name>
<evidence type="ECO:0000256" key="2">
    <source>
        <dbReference type="ARBA" id="ARBA00004651"/>
    </source>
</evidence>
<sequence length="571" mass="62411">MRTRALAGLIVLSAWYVVSLLTVGALLWFDLLCLRFIGVLVNSGLAYWVVFYAMPASLGVAVLLVGKVVRSVLPLAPVREGSLPVDRAQAAALWHMVDELVERIGARPPSEIRLLVDVSAAIVERTALLGLLGGRRVLYIGAPLMITLDADEFRAVVAHELAHDAARHTRFSALTVRVSHALDTTVREARADLRTKGLLRMYQWIALAPLLVFAAIYRDTVLPARREHEFAADDMAAEVVGTEVMVRALRGYHAANRSWHDFTVRLLRPNLAAGVVPDDPFAAFAHIVAQPHYRERLHAFRAGPLPFLGSGGLNPHPSPREREERLLRGRRSGAPSGAAPAPKPLDGAAELAALIARTPWARTDALPGSDHSRITPWPQWLSSVGEFTSVGEADRLLRAAARLTPSEQQWNGLTLHSVLVCVATRSHQLVQEYGRLSGRRSSAREGERRLAEAAAALVQRWLVVGGLASWRVDWGAAVTADCPALGQDELGALVHDALSREPDAADSTELHRRLEAMGLDLEAVTRPLRPFPVEEARRTSREKRTPREVRSARAVMVVGTASLVIASFTHL</sequence>
<feature type="transmembrane region" description="Helical" evidence="13">
    <location>
        <begin position="7"/>
        <end position="29"/>
    </location>
</feature>
<dbReference type="CDD" id="cd07328">
    <property type="entry name" value="M48_Ste24p_like"/>
    <property type="match status" value="1"/>
</dbReference>
<dbReference type="PANTHER" id="PTHR43221:SF1">
    <property type="entry name" value="PROTEASE HTPX"/>
    <property type="match status" value="1"/>
</dbReference>
<protein>
    <submittedName>
        <fullName evidence="15">Zn-dependent protease with chaperone function</fullName>
    </submittedName>
</protein>
<keyword evidence="7" id="KW-0378">Hydrolase</keyword>
<evidence type="ECO:0000256" key="12">
    <source>
        <dbReference type="SAM" id="MobiDB-lite"/>
    </source>
</evidence>